<keyword evidence="6" id="KW-0028">Amino-acid biosynthesis</keyword>
<evidence type="ECO:0000256" key="7">
    <source>
        <dbReference type="ARBA" id="ARBA00022679"/>
    </source>
</evidence>
<evidence type="ECO:0000256" key="8">
    <source>
        <dbReference type="ARBA" id="ARBA00022898"/>
    </source>
</evidence>
<dbReference type="NCBIfam" id="TIGR01141">
    <property type="entry name" value="hisC"/>
    <property type="match status" value="1"/>
</dbReference>
<evidence type="ECO:0000256" key="3">
    <source>
        <dbReference type="ARBA" id="ARBA00008392"/>
    </source>
</evidence>
<dbReference type="EC" id="2.6.1.9" evidence="4"/>
<dbReference type="SUPFAM" id="SSF53383">
    <property type="entry name" value="PLP-dependent transferases"/>
    <property type="match status" value="1"/>
</dbReference>
<proteinExistence type="inferred from homology"/>
<evidence type="ECO:0000256" key="13">
    <source>
        <dbReference type="SAM" id="MobiDB-lite"/>
    </source>
</evidence>
<evidence type="ECO:0000256" key="4">
    <source>
        <dbReference type="ARBA" id="ARBA00012748"/>
    </source>
</evidence>
<dbReference type="InterPro" id="IPR004839">
    <property type="entry name" value="Aminotransferase_I/II_large"/>
</dbReference>
<evidence type="ECO:0000259" key="14">
    <source>
        <dbReference type="Pfam" id="PF00155"/>
    </source>
</evidence>
<evidence type="ECO:0000313" key="15">
    <source>
        <dbReference type="EMBL" id="KAK1740624.1"/>
    </source>
</evidence>
<comment type="cofactor">
    <cofactor evidence="1">
        <name>pyridoxal 5'-phosphate</name>
        <dbReference type="ChEBI" id="CHEBI:597326"/>
    </cofactor>
</comment>
<evidence type="ECO:0000313" key="16">
    <source>
        <dbReference type="Proteomes" id="UP001224775"/>
    </source>
</evidence>
<evidence type="ECO:0000256" key="2">
    <source>
        <dbReference type="ARBA" id="ARBA00005011"/>
    </source>
</evidence>
<dbReference type="CDD" id="cd00609">
    <property type="entry name" value="AAT_like"/>
    <property type="match status" value="1"/>
</dbReference>
<feature type="region of interest" description="Disordered" evidence="13">
    <location>
        <begin position="22"/>
        <end position="47"/>
    </location>
</feature>
<name>A0AAD9DC77_9STRA</name>
<dbReference type="InterPro" id="IPR015424">
    <property type="entry name" value="PyrdxlP-dep_Trfase"/>
</dbReference>
<accession>A0AAD9DC77</accession>
<evidence type="ECO:0000256" key="1">
    <source>
        <dbReference type="ARBA" id="ARBA00001933"/>
    </source>
</evidence>
<comment type="caution">
    <text evidence="15">The sequence shown here is derived from an EMBL/GenBank/DDBJ whole genome shotgun (WGS) entry which is preliminary data.</text>
</comment>
<evidence type="ECO:0000256" key="5">
    <source>
        <dbReference type="ARBA" id="ARBA00022576"/>
    </source>
</evidence>
<dbReference type="Gene3D" id="3.40.640.10">
    <property type="entry name" value="Type I PLP-dependent aspartate aminotransferase-like (Major domain)"/>
    <property type="match status" value="1"/>
</dbReference>
<dbReference type="PROSITE" id="PS00599">
    <property type="entry name" value="AA_TRANSFER_CLASS_2"/>
    <property type="match status" value="1"/>
</dbReference>
<keyword evidence="7 15" id="KW-0808">Transferase</keyword>
<evidence type="ECO:0000256" key="6">
    <source>
        <dbReference type="ARBA" id="ARBA00022605"/>
    </source>
</evidence>
<dbReference type="GO" id="GO:0000105">
    <property type="term" value="P:L-histidine biosynthetic process"/>
    <property type="evidence" value="ECO:0007669"/>
    <property type="project" value="UniProtKB-KW"/>
</dbReference>
<evidence type="ECO:0000256" key="11">
    <source>
        <dbReference type="ARBA" id="ARBA00047481"/>
    </source>
</evidence>
<feature type="domain" description="Aminotransferase class I/classII large" evidence="14">
    <location>
        <begin position="400"/>
        <end position="674"/>
    </location>
</feature>
<dbReference type="GO" id="GO:0004400">
    <property type="term" value="F:histidinol-phosphate transaminase activity"/>
    <property type="evidence" value="ECO:0007669"/>
    <property type="project" value="UniProtKB-EC"/>
</dbReference>
<dbReference type="PANTHER" id="PTHR42885:SF2">
    <property type="entry name" value="HISTIDINOL-PHOSPHATE AMINOTRANSFERASE"/>
    <property type="match status" value="1"/>
</dbReference>
<evidence type="ECO:0000256" key="10">
    <source>
        <dbReference type="ARBA" id="ARBA00030262"/>
    </source>
</evidence>
<feature type="region of interest" description="Disordered" evidence="13">
    <location>
        <begin position="68"/>
        <end position="89"/>
    </location>
</feature>
<keyword evidence="8" id="KW-0663">Pyridoxal phosphate</keyword>
<keyword evidence="12" id="KW-0175">Coiled coil</keyword>
<organism evidence="15 16">
    <name type="scientific">Skeletonema marinoi</name>
    <dbReference type="NCBI Taxonomy" id="267567"/>
    <lineage>
        <taxon>Eukaryota</taxon>
        <taxon>Sar</taxon>
        <taxon>Stramenopiles</taxon>
        <taxon>Ochrophyta</taxon>
        <taxon>Bacillariophyta</taxon>
        <taxon>Coscinodiscophyceae</taxon>
        <taxon>Thalassiosirophycidae</taxon>
        <taxon>Thalassiosirales</taxon>
        <taxon>Skeletonemataceae</taxon>
        <taxon>Skeletonema</taxon>
        <taxon>Skeletonema marinoi-dohrnii complex</taxon>
    </lineage>
</organism>
<comment type="catalytic activity">
    <reaction evidence="11">
        <text>L-histidinol phosphate + 2-oxoglutarate = 3-(imidazol-4-yl)-2-oxopropyl phosphate + L-glutamate</text>
        <dbReference type="Rhea" id="RHEA:23744"/>
        <dbReference type="ChEBI" id="CHEBI:16810"/>
        <dbReference type="ChEBI" id="CHEBI:29985"/>
        <dbReference type="ChEBI" id="CHEBI:57766"/>
        <dbReference type="ChEBI" id="CHEBI:57980"/>
        <dbReference type="EC" id="2.6.1.9"/>
    </reaction>
</comment>
<dbReference type="GO" id="GO:0030170">
    <property type="term" value="F:pyridoxal phosphate binding"/>
    <property type="evidence" value="ECO:0007669"/>
    <property type="project" value="InterPro"/>
</dbReference>
<evidence type="ECO:0000256" key="9">
    <source>
        <dbReference type="ARBA" id="ARBA00023102"/>
    </source>
</evidence>
<dbReference type="InterPro" id="IPR005861">
    <property type="entry name" value="HisP_aminotrans"/>
</dbReference>
<dbReference type="EMBL" id="JATAAI010000015">
    <property type="protein sequence ID" value="KAK1740624.1"/>
    <property type="molecule type" value="Genomic_DNA"/>
</dbReference>
<keyword evidence="9" id="KW-0368">Histidine biosynthesis</keyword>
<keyword evidence="16" id="KW-1185">Reference proteome</keyword>
<dbReference type="Gene3D" id="3.90.1150.10">
    <property type="entry name" value="Aspartate Aminotransferase, domain 1"/>
    <property type="match status" value="1"/>
</dbReference>
<feature type="coiled-coil region" evidence="12">
    <location>
        <begin position="617"/>
        <end position="644"/>
    </location>
</feature>
<gene>
    <name evidence="15" type="ORF">QTG54_008719</name>
</gene>
<dbReference type="PANTHER" id="PTHR42885">
    <property type="entry name" value="HISTIDINOL-PHOSPHATE AMINOTRANSFERASE-RELATED"/>
    <property type="match status" value="1"/>
</dbReference>
<dbReference type="Pfam" id="PF00155">
    <property type="entry name" value="Aminotran_1_2"/>
    <property type="match status" value="1"/>
</dbReference>
<evidence type="ECO:0000256" key="12">
    <source>
        <dbReference type="SAM" id="Coils"/>
    </source>
</evidence>
<feature type="compositionally biased region" description="Polar residues" evidence="13">
    <location>
        <begin position="31"/>
        <end position="41"/>
    </location>
</feature>
<sequence length="681" mass="73739">MAVLTASSSPGTLAFTAPSISHHLTRGGSGTSNIASSTSLQGMKRNKFSKQQELAAKMEEAKRLREQGDGGAAAAAEEITKPSDNAQLSDKEIKERNDRQRFANMLENSMTSSSSGDLGDGYYLTVEQENENADAVFKGINRLYEGDPAPSSPFTELLNIDNGEPLGQGGMKRLVPWEGSRSASSSDFMIVVTDPRPKSVELRTAMKRLAGALSADMLAKCVVINTDTPAENRRFVKKNFSEDSGADKMTVLTDEKMDWMREYTALGEKRFAILPLLLLVSIDRSAAASNSRIFTEHLSNLPSSSPTSIDPVNHTSTKPSSDDKLQTTAITSDMTEEKKEASSSTGRAAKLARPNVLSLQPYRCARDDYSSGILLDANENALGPASLPTNSLDPYDNGMELERYPCPYQLTLKRLLCDHRNAQVGQTADNGGIQPKNVFVGVGSDEAIDLLIRIFCTPGNTSGVGDAIMITPPTYGMYKVCANVNDVGIQTVPLTPDFDLQIPEMLQAVTPATKLIFICSPGNPTAKSIPLSDVRLIASSVNAIVIVDEAYVDFSSVPTATSLVNEFDNVVVLQTLSKAFGMAGIRCGFAIGPADVIQLMNNVKAPYNVNKLTSDAAANALKNTATLEENIRVLLEERALMEKKLIALDFVEKVYPSDANFLLFRVKQKANELYKTVSYHL</sequence>
<feature type="compositionally biased region" description="Polar residues" evidence="13">
    <location>
        <begin position="298"/>
        <end position="319"/>
    </location>
</feature>
<protein>
    <recommendedName>
        <fullName evidence="4">histidinol-phosphate transaminase</fullName>
        <ecNumber evidence="4">2.6.1.9</ecNumber>
    </recommendedName>
    <alternativeName>
        <fullName evidence="10">Imidazole acetol-phosphate transaminase</fullName>
    </alternativeName>
</protein>
<reference evidence="15" key="1">
    <citation type="submission" date="2023-06" db="EMBL/GenBank/DDBJ databases">
        <title>Survivors Of The Sea: Transcriptome response of Skeletonema marinoi to long-term dormancy.</title>
        <authorList>
            <person name="Pinder M.I.M."/>
            <person name="Kourtchenko O."/>
            <person name="Robertson E.K."/>
            <person name="Larsson T."/>
            <person name="Maumus F."/>
            <person name="Osuna-Cruz C.M."/>
            <person name="Vancaester E."/>
            <person name="Stenow R."/>
            <person name="Vandepoele K."/>
            <person name="Ploug H."/>
            <person name="Bruchert V."/>
            <person name="Godhe A."/>
            <person name="Topel M."/>
        </authorList>
    </citation>
    <scope>NUCLEOTIDE SEQUENCE</scope>
    <source>
        <strain evidence="15">R05AC</strain>
    </source>
</reference>
<dbReference type="InterPro" id="IPR015422">
    <property type="entry name" value="PyrdxlP-dep_Trfase_small"/>
</dbReference>
<comment type="pathway">
    <text evidence="2">Amino-acid biosynthesis; L-histidine biosynthesis; L-histidine from 5-phospho-alpha-D-ribose 1-diphosphate: step 7/9.</text>
</comment>
<keyword evidence="5 15" id="KW-0032">Aminotransferase</keyword>
<comment type="similarity">
    <text evidence="3">Belongs to the class-II pyridoxal-phosphate-dependent aminotransferase family.</text>
</comment>
<dbReference type="AlphaFoldDB" id="A0AAD9DC77"/>
<feature type="region of interest" description="Disordered" evidence="13">
    <location>
        <begin position="298"/>
        <end position="326"/>
    </location>
</feature>
<dbReference type="Proteomes" id="UP001224775">
    <property type="component" value="Unassembled WGS sequence"/>
</dbReference>
<dbReference type="InterPro" id="IPR015421">
    <property type="entry name" value="PyrdxlP-dep_Trfase_major"/>
</dbReference>
<dbReference type="InterPro" id="IPR001917">
    <property type="entry name" value="Aminotrans_II_pyridoxalP_BS"/>
</dbReference>